<keyword evidence="1" id="KW-0001">2Fe-2S</keyword>
<dbReference type="CDD" id="cd03469">
    <property type="entry name" value="Rieske_RO_Alpha_N"/>
    <property type="match status" value="1"/>
</dbReference>
<organism evidence="7 8">
    <name type="scientific">Didymella exigua CBS 183.55</name>
    <dbReference type="NCBI Taxonomy" id="1150837"/>
    <lineage>
        <taxon>Eukaryota</taxon>
        <taxon>Fungi</taxon>
        <taxon>Dikarya</taxon>
        <taxon>Ascomycota</taxon>
        <taxon>Pezizomycotina</taxon>
        <taxon>Dothideomycetes</taxon>
        <taxon>Pleosporomycetidae</taxon>
        <taxon>Pleosporales</taxon>
        <taxon>Pleosporineae</taxon>
        <taxon>Didymellaceae</taxon>
        <taxon>Didymella</taxon>
    </lineage>
</organism>
<dbReference type="PANTHER" id="PTHR43756:SF5">
    <property type="entry name" value="CHOLINE MONOOXYGENASE, CHLOROPLASTIC"/>
    <property type="match status" value="1"/>
</dbReference>
<evidence type="ECO:0000256" key="1">
    <source>
        <dbReference type="ARBA" id="ARBA00022714"/>
    </source>
</evidence>
<reference evidence="7" key="1">
    <citation type="journal article" date="2020" name="Stud. Mycol.">
        <title>101 Dothideomycetes genomes: a test case for predicting lifestyles and emergence of pathogens.</title>
        <authorList>
            <person name="Haridas S."/>
            <person name="Albert R."/>
            <person name="Binder M."/>
            <person name="Bloem J."/>
            <person name="Labutti K."/>
            <person name="Salamov A."/>
            <person name="Andreopoulos B."/>
            <person name="Baker S."/>
            <person name="Barry K."/>
            <person name="Bills G."/>
            <person name="Bluhm B."/>
            <person name="Cannon C."/>
            <person name="Castanera R."/>
            <person name="Culley D."/>
            <person name="Daum C."/>
            <person name="Ezra D."/>
            <person name="Gonzalez J."/>
            <person name="Henrissat B."/>
            <person name="Kuo A."/>
            <person name="Liang C."/>
            <person name="Lipzen A."/>
            <person name="Lutzoni F."/>
            <person name="Magnuson J."/>
            <person name="Mondo S."/>
            <person name="Nolan M."/>
            <person name="Ohm R."/>
            <person name="Pangilinan J."/>
            <person name="Park H.-J."/>
            <person name="Ramirez L."/>
            <person name="Alfaro M."/>
            <person name="Sun H."/>
            <person name="Tritt A."/>
            <person name="Yoshinaga Y."/>
            <person name="Zwiers L.-H."/>
            <person name="Turgeon B."/>
            <person name="Goodwin S."/>
            <person name="Spatafora J."/>
            <person name="Crous P."/>
            <person name="Grigoriev I."/>
        </authorList>
    </citation>
    <scope>NUCLEOTIDE SEQUENCE</scope>
    <source>
        <strain evidence="7">CBS 183.55</strain>
    </source>
</reference>
<dbReference type="Gene3D" id="3.90.380.10">
    <property type="entry name" value="Naphthalene 1,2-dioxygenase Alpha Subunit, Chain A, domain 1"/>
    <property type="match status" value="1"/>
</dbReference>
<evidence type="ECO:0000259" key="6">
    <source>
        <dbReference type="PROSITE" id="PS51296"/>
    </source>
</evidence>
<feature type="domain" description="Rieske" evidence="6">
    <location>
        <begin position="43"/>
        <end position="129"/>
    </location>
</feature>
<dbReference type="PROSITE" id="PS51296">
    <property type="entry name" value="RIESKE"/>
    <property type="match status" value="1"/>
</dbReference>
<proteinExistence type="predicted"/>
<dbReference type="PANTHER" id="PTHR43756">
    <property type="entry name" value="CHOLINE MONOOXYGENASE, CHLOROPLASTIC"/>
    <property type="match status" value="1"/>
</dbReference>
<dbReference type="EMBL" id="ML978966">
    <property type="protein sequence ID" value="KAF1929475.1"/>
    <property type="molecule type" value="Genomic_DNA"/>
</dbReference>
<sequence length="345" mass="38868">MGSIPHYFSTSGDKSSENALPASWYTSKEIYELERRAIFSKSWLLISHKSRLTQTGDWLRYSFASYDIVVTRDRTGAINAFHNICRHRAHPVIESEGAGNNKILACRYHGWSYGLNGKLAKAPGCQDLELDKDQNSLFRCHTKMDSNGFVWINLDAKQTPEVAFEKHLTNVEDAHYQINFDEYTFDREYKPEVLQRNWKYALAGPTPGRLGNELGAVSTHYFPNAASTVSSKLIALERVFPQGPDKTAKHVEMYRHKNCSDGDWETISDVYVHGVKAEEGAETAPLAFQTAVRDAVTEHYRQEQAAGKEIWPARPVANGIADQADEDERFCAGLACGTQSRVLAW</sequence>
<dbReference type="SUPFAM" id="SSF55961">
    <property type="entry name" value="Bet v1-like"/>
    <property type="match status" value="1"/>
</dbReference>
<dbReference type="InterPro" id="IPR017941">
    <property type="entry name" value="Rieske_2Fe-2S"/>
</dbReference>
<dbReference type="PRINTS" id="PR00090">
    <property type="entry name" value="RNGDIOXGNASE"/>
</dbReference>
<evidence type="ECO:0000256" key="5">
    <source>
        <dbReference type="ARBA" id="ARBA00023014"/>
    </source>
</evidence>
<dbReference type="GeneID" id="54345103"/>
<name>A0A6A5RM25_9PLEO</name>
<keyword evidence="3" id="KW-0560">Oxidoreductase</keyword>
<keyword evidence="2" id="KW-0479">Metal-binding</keyword>
<keyword evidence="8" id="KW-1185">Reference proteome</keyword>
<dbReference type="GO" id="GO:0046872">
    <property type="term" value="F:metal ion binding"/>
    <property type="evidence" value="ECO:0007669"/>
    <property type="project" value="UniProtKB-KW"/>
</dbReference>
<dbReference type="SUPFAM" id="SSF50022">
    <property type="entry name" value="ISP domain"/>
    <property type="match status" value="1"/>
</dbReference>
<evidence type="ECO:0000256" key="4">
    <source>
        <dbReference type="ARBA" id="ARBA00023004"/>
    </source>
</evidence>
<dbReference type="Gene3D" id="2.102.10.10">
    <property type="entry name" value="Rieske [2Fe-2S] iron-sulphur domain"/>
    <property type="match status" value="1"/>
</dbReference>
<evidence type="ECO:0000313" key="8">
    <source>
        <dbReference type="Proteomes" id="UP000800082"/>
    </source>
</evidence>
<evidence type="ECO:0000256" key="3">
    <source>
        <dbReference type="ARBA" id="ARBA00023002"/>
    </source>
</evidence>
<accession>A0A6A5RM25</accession>
<dbReference type="Proteomes" id="UP000800082">
    <property type="component" value="Unassembled WGS sequence"/>
</dbReference>
<keyword evidence="4" id="KW-0408">Iron</keyword>
<evidence type="ECO:0000313" key="7">
    <source>
        <dbReference type="EMBL" id="KAF1929475.1"/>
    </source>
</evidence>
<dbReference type="RefSeq" id="XP_033449723.1">
    <property type="nucleotide sequence ID" value="XM_033587457.1"/>
</dbReference>
<dbReference type="AlphaFoldDB" id="A0A6A5RM25"/>
<dbReference type="GO" id="GO:0016491">
    <property type="term" value="F:oxidoreductase activity"/>
    <property type="evidence" value="ECO:0007669"/>
    <property type="project" value="UniProtKB-KW"/>
</dbReference>
<dbReference type="GO" id="GO:0051537">
    <property type="term" value="F:2 iron, 2 sulfur cluster binding"/>
    <property type="evidence" value="ECO:0007669"/>
    <property type="project" value="UniProtKB-KW"/>
</dbReference>
<dbReference type="Pfam" id="PF00355">
    <property type="entry name" value="Rieske"/>
    <property type="match status" value="1"/>
</dbReference>
<dbReference type="OrthoDB" id="426882at2759"/>
<keyword evidence="5" id="KW-0411">Iron-sulfur</keyword>
<dbReference type="InterPro" id="IPR001663">
    <property type="entry name" value="Rng_hydr_dOase-A"/>
</dbReference>
<protein>
    <submittedName>
        <fullName evidence="7">ISP domain-containing protein</fullName>
    </submittedName>
</protein>
<evidence type="ECO:0000256" key="2">
    <source>
        <dbReference type="ARBA" id="ARBA00022723"/>
    </source>
</evidence>
<dbReference type="InterPro" id="IPR036922">
    <property type="entry name" value="Rieske_2Fe-2S_sf"/>
</dbReference>
<gene>
    <name evidence="7" type="ORF">M421DRAFT_139447</name>
</gene>